<dbReference type="GO" id="GO:0000224">
    <property type="term" value="F:peptide-N4-(N-acetyl-beta-glucosaminyl)asparagine amidase activity"/>
    <property type="evidence" value="ECO:0007669"/>
    <property type="project" value="TreeGrafter"/>
</dbReference>
<reference evidence="5 6" key="1">
    <citation type="submission" date="2019-06" db="EMBL/GenBank/DDBJ databases">
        <title>Sequencing the genomes of 1000 actinobacteria strains.</title>
        <authorList>
            <person name="Klenk H.-P."/>
        </authorList>
    </citation>
    <scope>NUCLEOTIDE SEQUENCE [LARGE SCALE GENOMIC DNA]</scope>
    <source>
        <strain evidence="5 6">DSM 18607</strain>
    </source>
</reference>
<dbReference type="NCBIfam" id="TIGR01180">
    <property type="entry name" value="aman2_put"/>
    <property type="match status" value="1"/>
</dbReference>
<dbReference type="Gene3D" id="2.70.98.10">
    <property type="match status" value="1"/>
</dbReference>
<dbReference type="Gene3D" id="1.20.1050.60">
    <property type="entry name" value="alpha-1,2-mannosidase"/>
    <property type="match status" value="1"/>
</dbReference>
<dbReference type="SUPFAM" id="SSF48208">
    <property type="entry name" value="Six-hairpin glycosidases"/>
    <property type="match status" value="1"/>
</dbReference>
<dbReference type="AlphaFoldDB" id="A0A542E240"/>
<feature type="domain" description="Glycosyl hydrolase family 92" evidence="3">
    <location>
        <begin position="284"/>
        <end position="770"/>
    </location>
</feature>
<dbReference type="GO" id="GO:0005975">
    <property type="term" value="P:carbohydrate metabolic process"/>
    <property type="evidence" value="ECO:0007669"/>
    <property type="project" value="InterPro"/>
</dbReference>
<dbReference type="Pfam" id="PF07971">
    <property type="entry name" value="Glyco_hydro_92"/>
    <property type="match status" value="1"/>
</dbReference>
<dbReference type="Pfam" id="PF17678">
    <property type="entry name" value="Glyco_hydro_92N"/>
    <property type="match status" value="1"/>
</dbReference>
<dbReference type="RefSeq" id="WP_211356027.1">
    <property type="nucleotide sequence ID" value="NZ_BAAAPR010000014.1"/>
</dbReference>
<proteinExistence type="predicted"/>
<accession>A0A542E240</accession>
<dbReference type="GO" id="GO:0006516">
    <property type="term" value="P:glycoprotein catabolic process"/>
    <property type="evidence" value="ECO:0007669"/>
    <property type="project" value="TreeGrafter"/>
</dbReference>
<dbReference type="InterPro" id="IPR012939">
    <property type="entry name" value="Glyco_hydro_92"/>
</dbReference>
<dbReference type="InterPro" id="IPR041371">
    <property type="entry name" value="GH92_N"/>
</dbReference>
<keyword evidence="6" id="KW-1185">Reference proteome</keyword>
<dbReference type="Gene3D" id="3.30.2080.10">
    <property type="entry name" value="GH92 mannosidase domain"/>
    <property type="match status" value="1"/>
</dbReference>
<evidence type="ECO:0000256" key="2">
    <source>
        <dbReference type="SAM" id="SignalP"/>
    </source>
</evidence>
<evidence type="ECO:0000256" key="1">
    <source>
        <dbReference type="SAM" id="MobiDB-lite"/>
    </source>
</evidence>
<keyword evidence="2" id="KW-0732">Signal</keyword>
<dbReference type="PANTHER" id="PTHR12143:SF39">
    <property type="entry name" value="SECRETED PROTEIN"/>
    <property type="match status" value="1"/>
</dbReference>
<dbReference type="Proteomes" id="UP000317893">
    <property type="component" value="Unassembled WGS sequence"/>
</dbReference>
<dbReference type="GO" id="GO:0005829">
    <property type="term" value="C:cytosol"/>
    <property type="evidence" value="ECO:0007669"/>
    <property type="project" value="TreeGrafter"/>
</dbReference>
<evidence type="ECO:0000313" key="5">
    <source>
        <dbReference type="EMBL" id="TQJ09400.1"/>
    </source>
</evidence>
<dbReference type="InterPro" id="IPR014718">
    <property type="entry name" value="GH-type_carb-bd"/>
</dbReference>
<dbReference type="PANTHER" id="PTHR12143">
    <property type="entry name" value="PEPTIDE N-GLYCANASE PNGASE -RELATED"/>
    <property type="match status" value="1"/>
</dbReference>
<feature type="signal peptide" evidence="2">
    <location>
        <begin position="1"/>
        <end position="31"/>
    </location>
</feature>
<comment type="caution">
    <text evidence="5">The sequence shown here is derived from an EMBL/GenBank/DDBJ whole genome shotgun (WGS) entry which is preliminary data.</text>
</comment>
<dbReference type="InterPro" id="IPR005887">
    <property type="entry name" value="GH92_a_mannosidase_put"/>
</dbReference>
<dbReference type="InterPro" id="IPR050883">
    <property type="entry name" value="PNGase"/>
</dbReference>
<sequence length="1098" mass="113745">MSTSTPRAPHRRAGAVVAALATLALTSTALAGSAVAASAAPVTGEQAVGLVNPFIGSQGDGNTFPGAVAPFGMAQPSPDTGHNTGYAYDEDHIRGFSMVHISGVGCGLGGDLPILPTTGVPTTGDYASYALPYSHTGEEASPGYYGVELTAPGGPVRAELTATTRTGWQRYTFPAGSDATVLVNTGQALHAVTSSQATVVDDRTVETTVTGQGFCQSTTPYTLHFVTRFSRPFATTGTWAGSAFTPGSRATEGSGLRGAWFGFDTSSDRTVTATTSLSYVDAAGAEKNLAAEGTGDFDSVHAATRSAWAQRLGQVETTGGAADDLGPFYSSLYRSFITPSVGSDVDGRYLGHDSRPHQADGAAYYQNFSLWDTYRTQVQLLAMLAPKESRDQAVSLLRAGQQGGWAPRWQYGPVETNIMTGDPVTPWLVTAWQYGLLDGHASEVYRLLKQNADQVPPASNPANGRVGNPSYIANGYVPLVDGASGKPGDFDLAHGASATMEYAVADCTLSLLADGLGKTDDAQRYALRSRDWRSLLDPTTRFPRARDTDGVFVGSADPALSPGFHEGTAWQYQWLVPQDMPGLVKAMGGADVANGRLDAFFDYDELLTDPQRVTREVWVNSAYSYYGQSHYNPQNEPDLHSPYVYLWTGQPWKTADVVRAATTLFTNGPTGMTGNDDLGTMSAWHVLSSIGIYPAVAGTQTLVLGSPKFTKTVLHLPKPWFSGDVTISAPDSSASNRYVQSASLGGSPLRTSWFTADDLRHGATLDVALGSTPSTWATKPGQAPPSPCASTGPGTLTNLSLGLTATSPSSVAAAGTAQQVAVRADVVLQKAGRATVAVAASAAAPLRVTPSQAGATLVSRGTPATTSVTLHVTVPKGTRAGTYPVTVTASSAVGDVTRTLPVTVVDATCSAAGSSCPVDLGATLDLDGVATAATKTQGSFDGQGWSFPADQLPAPGVQVLGTQAFRVPDTSGTAPNFVAPAGTAATLPVAGRFSSLTMLASARNGDAADVPVVLHYADGDVATTVSVTDWAAGSGRFGETTLVSTTGRVDAHADSGMDGLSVHLWGVTVPTDAARTLQSVTLGPDDRVAVMAVTGTHA</sequence>
<feature type="chain" id="PRO_5038575398" evidence="2">
    <location>
        <begin position="32"/>
        <end position="1098"/>
    </location>
</feature>
<protein>
    <submittedName>
        <fullName evidence="5">Putative alpha-1,2-mannosidase</fullName>
    </submittedName>
</protein>
<evidence type="ECO:0000259" key="3">
    <source>
        <dbReference type="Pfam" id="PF07971"/>
    </source>
</evidence>
<evidence type="ECO:0000259" key="4">
    <source>
        <dbReference type="Pfam" id="PF17678"/>
    </source>
</evidence>
<name>A0A542E240_9MICO</name>
<evidence type="ECO:0000313" key="6">
    <source>
        <dbReference type="Proteomes" id="UP000317893"/>
    </source>
</evidence>
<dbReference type="EMBL" id="VFMN01000001">
    <property type="protein sequence ID" value="TQJ09400.1"/>
    <property type="molecule type" value="Genomic_DNA"/>
</dbReference>
<dbReference type="InterPro" id="IPR008928">
    <property type="entry name" value="6-hairpin_glycosidase_sf"/>
</dbReference>
<feature type="region of interest" description="Disordered" evidence="1">
    <location>
        <begin position="772"/>
        <end position="794"/>
    </location>
</feature>
<gene>
    <name evidence="5" type="ORF">FB458_2512</name>
</gene>
<dbReference type="Gene3D" id="1.20.1610.10">
    <property type="entry name" value="alpha-1,2-mannosidases domains"/>
    <property type="match status" value="1"/>
</dbReference>
<organism evidence="5 6">
    <name type="scientific">Lapillicoccus jejuensis</name>
    <dbReference type="NCBI Taxonomy" id="402171"/>
    <lineage>
        <taxon>Bacteria</taxon>
        <taxon>Bacillati</taxon>
        <taxon>Actinomycetota</taxon>
        <taxon>Actinomycetes</taxon>
        <taxon>Micrococcales</taxon>
        <taxon>Intrasporangiaceae</taxon>
        <taxon>Lapillicoccus</taxon>
    </lineage>
</organism>
<dbReference type="GO" id="GO:0030246">
    <property type="term" value="F:carbohydrate binding"/>
    <property type="evidence" value="ECO:0007669"/>
    <property type="project" value="InterPro"/>
</dbReference>
<feature type="domain" description="Glycosyl hydrolase family 92 N-terminal" evidence="4">
    <location>
        <begin position="50"/>
        <end position="278"/>
    </location>
</feature>